<protein>
    <submittedName>
        <fullName evidence="3">DUF4872 domain-containing protein</fullName>
    </submittedName>
</protein>
<dbReference type="EMBL" id="JBHUMY010000038">
    <property type="protein sequence ID" value="MFD2663151.1"/>
    <property type="molecule type" value="Genomic_DNA"/>
</dbReference>
<keyword evidence="4" id="KW-1185">Reference proteome</keyword>
<dbReference type="Pfam" id="PF14399">
    <property type="entry name" value="BtrH_N"/>
    <property type="match status" value="1"/>
</dbReference>
<dbReference type="Pfam" id="PF16169">
    <property type="entry name" value="DUF4872"/>
    <property type="match status" value="1"/>
</dbReference>
<dbReference type="RefSeq" id="WP_379278590.1">
    <property type="nucleotide sequence ID" value="NZ_JBHUGT010000020.1"/>
</dbReference>
<name>A0ABW5R3W1_9BACL</name>
<evidence type="ECO:0000313" key="4">
    <source>
        <dbReference type="Proteomes" id="UP001597493"/>
    </source>
</evidence>
<organism evidence="3 4">
    <name type="scientific">Paenibacillus thailandensis</name>
    <dbReference type="NCBI Taxonomy" id="393250"/>
    <lineage>
        <taxon>Bacteria</taxon>
        <taxon>Bacillati</taxon>
        <taxon>Bacillota</taxon>
        <taxon>Bacilli</taxon>
        <taxon>Bacillales</taxon>
        <taxon>Paenibacillaceae</taxon>
        <taxon>Paenibacillus</taxon>
    </lineage>
</organism>
<reference evidence="4" key="1">
    <citation type="journal article" date="2019" name="Int. J. Syst. Evol. Microbiol.">
        <title>The Global Catalogue of Microorganisms (GCM) 10K type strain sequencing project: providing services to taxonomists for standard genome sequencing and annotation.</title>
        <authorList>
            <consortium name="The Broad Institute Genomics Platform"/>
            <consortium name="The Broad Institute Genome Sequencing Center for Infectious Disease"/>
            <person name="Wu L."/>
            <person name="Ma J."/>
        </authorList>
    </citation>
    <scope>NUCLEOTIDE SEQUENCE [LARGE SCALE GENOMIC DNA]</scope>
    <source>
        <strain evidence="4">TISTR 1827</strain>
    </source>
</reference>
<comment type="caution">
    <text evidence="3">The sequence shown here is derived from an EMBL/GenBank/DDBJ whole genome shotgun (WGS) entry which is preliminary data.</text>
</comment>
<dbReference type="InterPro" id="IPR032369">
    <property type="entry name" value="DUF4872"/>
</dbReference>
<dbReference type="InterPro" id="IPR026935">
    <property type="entry name" value="BtrH_N"/>
</dbReference>
<gene>
    <name evidence="3" type="ORF">ACFSW5_23100</name>
</gene>
<evidence type="ECO:0000259" key="2">
    <source>
        <dbReference type="Pfam" id="PF16169"/>
    </source>
</evidence>
<feature type="domain" description="Butirosin biosynthesis protein H N-terminal" evidence="1">
    <location>
        <begin position="41"/>
        <end position="155"/>
    </location>
</feature>
<feature type="domain" description="DUF4872" evidence="2">
    <location>
        <begin position="170"/>
        <end position="361"/>
    </location>
</feature>
<proteinExistence type="predicted"/>
<dbReference type="Proteomes" id="UP001597493">
    <property type="component" value="Unassembled WGS sequence"/>
</dbReference>
<evidence type="ECO:0000259" key="1">
    <source>
        <dbReference type="Pfam" id="PF14399"/>
    </source>
</evidence>
<sequence length="366" mass="41867">MAIQNSVRALDGYKKVKGRHCISISLGESLINRYPYFIENDFDESMFFGLDCGIDLVYHKMGPDKYPPYFVGGRYYDWVKDFSRITGIRYTRHTTEDEEAAWLALKAELDKGIPVMIEVDKFEIDHWNRVVGYMDVGGHLIVAVAYDENGVYISDDCPFDPAPFHYITHEELRSSRNSKMYWNPPQNAWYSFELPERMPSLQDMVKTAIASNAERYLNRSELGTINTGIEGLRRLKDEIGGWDKELDFKIKSTRSGKAMDALSYQMMIMSKTIHTGGAGGGGNFRILYSRFLNRAASILNDDRLLQASETLLQSAQCWERMSNLIDENQNSIAENWGSMSKVFTGLLEHIIAIEGDVFRKLVQFTS</sequence>
<evidence type="ECO:0000313" key="3">
    <source>
        <dbReference type="EMBL" id="MFD2663151.1"/>
    </source>
</evidence>
<accession>A0ABW5R3W1</accession>